<keyword evidence="1" id="KW-0732">Signal</keyword>
<evidence type="ECO:0008006" key="4">
    <source>
        <dbReference type="Google" id="ProtNLM"/>
    </source>
</evidence>
<dbReference type="AlphaFoldDB" id="A0A9P4LKT0"/>
<comment type="caution">
    <text evidence="2">The sequence shown here is derived from an EMBL/GenBank/DDBJ whole genome shotgun (WGS) entry which is preliminary data.</text>
</comment>
<protein>
    <recommendedName>
        <fullName evidence="4">BYS1 domain protein</fullName>
    </recommendedName>
</protein>
<reference evidence="2" key="1">
    <citation type="journal article" date="2020" name="Stud. Mycol.">
        <title>101 Dothideomycetes genomes: a test case for predicting lifestyles and emergence of pathogens.</title>
        <authorList>
            <person name="Haridas S."/>
            <person name="Albert R."/>
            <person name="Binder M."/>
            <person name="Bloem J."/>
            <person name="Labutti K."/>
            <person name="Salamov A."/>
            <person name="Andreopoulos B."/>
            <person name="Baker S."/>
            <person name="Barry K."/>
            <person name="Bills G."/>
            <person name="Bluhm B."/>
            <person name="Cannon C."/>
            <person name="Castanera R."/>
            <person name="Culley D."/>
            <person name="Daum C."/>
            <person name="Ezra D."/>
            <person name="Gonzalez J."/>
            <person name="Henrissat B."/>
            <person name="Kuo A."/>
            <person name="Liang C."/>
            <person name="Lipzen A."/>
            <person name="Lutzoni F."/>
            <person name="Magnuson J."/>
            <person name="Mondo S."/>
            <person name="Nolan M."/>
            <person name="Ohm R."/>
            <person name="Pangilinan J."/>
            <person name="Park H.-J."/>
            <person name="Ramirez L."/>
            <person name="Alfaro M."/>
            <person name="Sun H."/>
            <person name="Tritt A."/>
            <person name="Yoshinaga Y."/>
            <person name="Zwiers L.-H."/>
            <person name="Turgeon B."/>
            <person name="Goodwin S."/>
            <person name="Spatafora J."/>
            <person name="Crous P."/>
            <person name="Grigoriev I."/>
        </authorList>
    </citation>
    <scope>NUCLEOTIDE SEQUENCE</scope>
    <source>
        <strain evidence="2">CBS 110217</strain>
    </source>
</reference>
<dbReference type="Proteomes" id="UP000799777">
    <property type="component" value="Unassembled WGS sequence"/>
</dbReference>
<dbReference type="PANTHER" id="PTHR36195">
    <property type="entry name" value="DOMAIN PROTEIN, PUTATIVE (AFU_ORTHOLOGUE AFUA_5G01990)-RELATED-RELATED"/>
    <property type="match status" value="1"/>
</dbReference>
<organism evidence="2 3">
    <name type="scientific">Setomelanomma holmii</name>
    <dbReference type="NCBI Taxonomy" id="210430"/>
    <lineage>
        <taxon>Eukaryota</taxon>
        <taxon>Fungi</taxon>
        <taxon>Dikarya</taxon>
        <taxon>Ascomycota</taxon>
        <taxon>Pezizomycotina</taxon>
        <taxon>Dothideomycetes</taxon>
        <taxon>Pleosporomycetidae</taxon>
        <taxon>Pleosporales</taxon>
        <taxon>Pleosporineae</taxon>
        <taxon>Phaeosphaeriaceae</taxon>
        <taxon>Setomelanomma</taxon>
    </lineage>
</organism>
<evidence type="ECO:0000256" key="1">
    <source>
        <dbReference type="SAM" id="SignalP"/>
    </source>
</evidence>
<evidence type="ECO:0000313" key="3">
    <source>
        <dbReference type="Proteomes" id="UP000799777"/>
    </source>
</evidence>
<accession>A0A9P4LKT0</accession>
<evidence type="ECO:0000313" key="2">
    <source>
        <dbReference type="EMBL" id="KAF2027329.1"/>
    </source>
</evidence>
<dbReference type="EMBL" id="ML978228">
    <property type="protein sequence ID" value="KAF2027329.1"/>
    <property type="molecule type" value="Genomic_DNA"/>
</dbReference>
<feature type="chain" id="PRO_5040163077" description="BYS1 domain protein" evidence="1">
    <location>
        <begin position="18"/>
        <end position="151"/>
    </location>
</feature>
<gene>
    <name evidence="2" type="ORF">EK21DRAFT_91623</name>
</gene>
<dbReference type="Pfam" id="PF04681">
    <property type="entry name" value="Bys1"/>
    <property type="match status" value="1"/>
</dbReference>
<feature type="signal peptide" evidence="1">
    <location>
        <begin position="1"/>
        <end position="17"/>
    </location>
</feature>
<dbReference type="OrthoDB" id="3682664at2759"/>
<dbReference type="InterPro" id="IPR006771">
    <property type="entry name" value="CetA-like"/>
</dbReference>
<proteinExistence type="predicted"/>
<name>A0A9P4LKT0_9PLEO</name>
<dbReference type="PANTHER" id="PTHR36195:SF4">
    <property type="entry name" value="DOMAIN PROTEIN, PUTATIVE (AFU_ORTHOLOGUE AFUA_5G01990)-RELATED"/>
    <property type="match status" value="1"/>
</dbReference>
<keyword evidence="3" id="KW-1185">Reference proteome</keyword>
<sequence>MRFLLLCLAASTTSASAVGNALVLNSSNSTIYAWSVGSDVSPRQTIGPGGGLWYEPLHQDEKTGGIAIKITEGPEGLYNGEPQQVFSYNLDGDKVWYDLSSVFGAPFAGLRVEVTSTSGEPIVWPAGVHPGGSQAKVTKSDENIWFTVYSR</sequence>